<dbReference type="Pfam" id="PF07724">
    <property type="entry name" value="AAA_2"/>
    <property type="match status" value="1"/>
</dbReference>
<dbReference type="InterPro" id="IPR003593">
    <property type="entry name" value="AAA+_ATPase"/>
</dbReference>
<dbReference type="FunFam" id="3.40.50.300:FF:000010">
    <property type="entry name" value="Chaperone clpB 1, putative"/>
    <property type="match status" value="1"/>
</dbReference>
<evidence type="ECO:0000256" key="1">
    <source>
        <dbReference type="ARBA" id="ARBA00008675"/>
    </source>
</evidence>
<evidence type="ECO:0000259" key="7">
    <source>
        <dbReference type="SMART" id="SM00382"/>
    </source>
</evidence>
<dbReference type="PRINTS" id="PR00300">
    <property type="entry name" value="CLPPROTEASEA"/>
</dbReference>
<dbReference type="InterPro" id="IPR003959">
    <property type="entry name" value="ATPase_AAA_core"/>
</dbReference>
<name>B7FUC8_PHATC</name>
<dbReference type="Pfam" id="PF10431">
    <property type="entry name" value="ClpB_D2-small"/>
    <property type="match status" value="1"/>
</dbReference>
<dbReference type="GO" id="GO:0034605">
    <property type="term" value="P:cellular response to heat"/>
    <property type="evidence" value="ECO:0007669"/>
    <property type="project" value="TreeGrafter"/>
</dbReference>
<keyword evidence="4" id="KW-0067">ATP-binding</keyword>
<feature type="domain" description="Clp ATPase C-terminal" evidence="8">
    <location>
        <begin position="623"/>
        <end position="713"/>
    </location>
</feature>
<dbReference type="eggNOG" id="KOG1051">
    <property type="taxonomic scope" value="Eukaryota"/>
</dbReference>
<dbReference type="Gene3D" id="1.10.8.60">
    <property type="match status" value="1"/>
</dbReference>
<dbReference type="CDD" id="cd00009">
    <property type="entry name" value="AAA"/>
    <property type="match status" value="1"/>
</dbReference>
<dbReference type="GO" id="GO:0005737">
    <property type="term" value="C:cytoplasm"/>
    <property type="evidence" value="ECO:0007669"/>
    <property type="project" value="TreeGrafter"/>
</dbReference>
<sequence>MTNAGPPKPGQYLEQFTVDLTNQAADNKLDPIIGRHEEIRRCLQILARRTKNNPVLIGEAGVGKTAIAEGLAQRIHSGEVPESMKDKRVLSLDIAALTAGAMMRGQFEERLKGVVKDVEQAEGKVILFIDEIHTIVGAGKAEGGMDMSNMLKPALARGDLQLVGATTLNEFRILEKDAALARRFQSVYVAEPSVEDSLSILRGLKTAYELHHGIRIKDEALVAAATLSDRYIADRKQPDKSIDLVDEACSRLRLEQESKPEIIWKVERDLLTRQIERSALENEDDSDDKVATRRKQVEREVSELKTEVGRLTELWMAEKNELNRVQTVKGDLEKARADMEAARRQGDYAKAGELMHATIPNLEHEFEALESTVDEHKKTKMLADSVTAEAIATIIARHTGIPVSRIAGNESQKLLHIEDKLRERVVGQDHALEAVGDCVRLARTRLQAQDRTLGNFLFLGPTGVGKTETAKALAHFLFDDQDAMTRIDMSEYGEKHTVSRLIGAPPGYVGYEEGGVLTESVRRRPYQVLLLDEFEKGHREVWNLLLQLFDEGHLTDSHGRKVDFRNVIVIMTSNLGAQIIAELPAQLKGSEPHVHDTIMEVVRQSLSPELLNRIDDTIVFNRLQRENMDTIAEMGIKEIEKRLEDGQNMSLDVSSTATAVIAEMGYDVRYGARPLKRTLAKTLLNPLSRLVLEGAVMEGDTVKVRTRGEAEKLQNGTGDAIFGWISSNKASDNKNDVVILRNHEMKAKDEEVWDDEEFLLEDGTHGHR</sequence>
<evidence type="ECO:0000313" key="10">
    <source>
        <dbReference type="Proteomes" id="UP000000759"/>
    </source>
</evidence>
<dbReference type="Proteomes" id="UP000000759">
    <property type="component" value="Chromosome 4"/>
</dbReference>
<dbReference type="PANTHER" id="PTHR11638:SF18">
    <property type="entry name" value="HEAT SHOCK PROTEIN 104"/>
    <property type="match status" value="1"/>
</dbReference>
<reference evidence="10" key="2">
    <citation type="submission" date="2008-08" db="EMBL/GenBank/DDBJ databases">
        <authorList>
            <consortium name="Diatom Consortium"/>
            <person name="Grigoriev I."/>
            <person name="Grimwood J."/>
            <person name="Kuo A."/>
            <person name="Otillar R.P."/>
            <person name="Salamov A."/>
            <person name="Detter J.C."/>
            <person name="Lindquist E."/>
            <person name="Shapiro H."/>
            <person name="Lucas S."/>
            <person name="Glavina del Rio T."/>
            <person name="Pitluck S."/>
            <person name="Rokhsar D."/>
            <person name="Bowler C."/>
        </authorList>
    </citation>
    <scope>GENOME REANNOTATION</scope>
    <source>
        <strain evidence="10">CCAP 1055/1</strain>
    </source>
</reference>
<dbReference type="OrthoDB" id="47330at2759"/>
<feature type="domain" description="AAA+ ATPase" evidence="7">
    <location>
        <begin position="452"/>
        <end position="600"/>
    </location>
</feature>
<protein>
    <submittedName>
        <fullName evidence="9">Uncharacterized protein</fullName>
    </submittedName>
</protein>
<dbReference type="STRING" id="556484.B7FUC8"/>
<keyword evidence="5" id="KW-0143">Chaperone</keyword>
<dbReference type="RefSeq" id="XP_002178573.1">
    <property type="nucleotide sequence ID" value="XM_002178537.1"/>
</dbReference>
<gene>
    <name evidence="9" type="ORF">PHATRDRAFT_26173</name>
</gene>
<reference evidence="9 10" key="1">
    <citation type="journal article" date="2008" name="Nature">
        <title>The Phaeodactylum genome reveals the evolutionary history of diatom genomes.</title>
        <authorList>
            <person name="Bowler C."/>
            <person name="Allen A.E."/>
            <person name="Badger J.H."/>
            <person name="Grimwood J."/>
            <person name="Jabbari K."/>
            <person name="Kuo A."/>
            <person name="Maheswari U."/>
            <person name="Martens C."/>
            <person name="Maumus F."/>
            <person name="Otillar R.P."/>
            <person name="Rayko E."/>
            <person name="Salamov A."/>
            <person name="Vandepoele K."/>
            <person name="Beszteri B."/>
            <person name="Gruber A."/>
            <person name="Heijde M."/>
            <person name="Katinka M."/>
            <person name="Mock T."/>
            <person name="Valentin K."/>
            <person name="Verret F."/>
            <person name="Berges J.A."/>
            <person name="Brownlee C."/>
            <person name="Cadoret J.P."/>
            <person name="Chiovitti A."/>
            <person name="Choi C.J."/>
            <person name="Coesel S."/>
            <person name="De Martino A."/>
            <person name="Detter J.C."/>
            <person name="Durkin C."/>
            <person name="Falciatore A."/>
            <person name="Fournet J."/>
            <person name="Haruta M."/>
            <person name="Huysman M.J."/>
            <person name="Jenkins B.D."/>
            <person name="Jiroutova K."/>
            <person name="Jorgensen R.E."/>
            <person name="Joubert Y."/>
            <person name="Kaplan A."/>
            <person name="Kroger N."/>
            <person name="Kroth P.G."/>
            <person name="La Roche J."/>
            <person name="Lindquist E."/>
            <person name="Lommer M."/>
            <person name="Martin-Jezequel V."/>
            <person name="Lopez P.J."/>
            <person name="Lucas S."/>
            <person name="Mangogna M."/>
            <person name="McGinnis K."/>
            <person name="Medlin L.K."/>
            <person name="Montsant A."/>
            <person name="Oudot-Le Secq M.P."/>
            <person name="Napoli C."/>
            <person name="Obornik M."/>
            <person name="Parker M.S."/>
            <person name="Petit J.L."/>
            <person name="Porcel B.M."/>
            <person name="Poulsen N."/>
            <person name="Robison M."/>
            <person name="Rychlewski L."/>
            <person name="Rynearson T.A."/>
            <person name="Schmutz J."/>
            <person name="Shapiro H."/>
            <person name="Siaut M."/>
            <person name="Stanley M."/>
            <person name="Sussman M.R."/>
            <person name="Taylor A.R."/>
            <person name="Vardi A."/>
            <person name="von Dassow P."/>
            <person name="Vyverman W."/>
            <person name="Willis A."/>
            <person name="Wyrwicz L.S."/>
            <person name="Rokhsar D.S."/>
            <person name="Weissenbach J."/>
            <person name="Armbrust E.V."/>
            <person name="Green B.R."/>
            <person name="Van de Peer Y."/>
            <person name="Grigoriev I.V."/>
        </authorList>
    </citation>
    <scope>NUCLEOTIDE SEQUENCE [LARGE SCALE GENOMIC DNA]</scope>
    <source>
        <strain evidence="9 10">CCAP 1055/1</strain>
    </source>
</reference>
<dbReference type="InterPro" id="IPR019489">
    <property type="entry name" value="Clp_ATPase_C"/>
</dbReference>
<organism evidence="9 10">
    <name type="scientific">Phaeodactylum tricornutum (strain CCAP 1055/1)</name>
    <dbReference type="NCBI Taxonomy" id="556484"/>
    <lineage>
        <taxon>Eukaryota</taxon>
        <taxon>Sar</taxon>
        <taxon>Stramenopiles</taxon>
        <taxon>Ochrophyta</taxon>
        <taxon>Bacillariophyta</taxon>
        <taxon>Bacillariophyceae</taxon>
        <taxon>Bacillariophycidae</taxon>
        <taxon>Naviculales</taxon>
        <taxon>Phaeodactylaceae</taxon>
        <taxon>Phaeodactylum</taxon>
    </lineage>
</organism>
<dbReference type="FunFam" id="3.40.50.300:FF:000025">
    <property type="entry name" value="ATP-dependent Clp protease subunit"/>
    <property type="match status" value="1"/>
</dbReference>
<evidence type="ECO:0000259" key="8">
    <source>
        <dbReference type="SMART" id="SM01086"/>
    </source>
</evidence>
<evidence type="ECO:0000256" key="2">
    <source>
        <dbReference type="ARBA" id="ARBA00022737"/>
    </source>
</evidence>
<dbReference type="Pfam" id="PF17871">
    <property type="entry name" value="AAA_lid_9"/>
    <property type="match status" value="1"/>
</dbReference>
<dbReference type="GO" id="GO:0005524">
    <property type="term" value="F:ATP binding"/>
    <property type="evidence" value="ECO:0007669"/>
    <property type="project" value="UniProtKB-KW"/>
</dbReference>
<dbReference type="FunFam" id="3.40.50.300:FF:000120">
    <property type="entry name" value="ATP-dependent chaperone ClpB"/>
    <property type="match status" value="1"/>
</dbReference>
<dbReference type="CDD" id="cd19499">
    <property type="entry name" value="RecA-like_ClpB_Hsp104-like"/>
    <property type="match status" value="1"/>
</dbReference>
<dbReference type="SMART" id="SM01086">
    <property type="entry name" value="ClpB_D2-small"/>
    <property type="match status" value="1"/>
</dbReference>
<dbReference type="SUPFAM" id="SSF52540">
    <property type="entry name" value="P-loop containing nucleoside triphosphate hydrolases"/>
    <property type="match status" value="2"/>
</dbReference>
<dbReference type="InterPro" id="IPR050130">
    <property type="entry name" value="ClpA_ClpB"/>
</dbReference>
<dbReference type="SMART" id="SM00382">
    <property type="entry name" value="AAA"/>
    <property type="match status" value="2"/>
</dbReference>
<evidence type="ECO:0000256" key="5">
    <source>
        <dbReference type="ARBA" id="ARBA00023186"/>
    </source>
</evidence>
<dbReference type="Gene3D" id="3.40.50.300">
    <property type="entry name" value="P-loop containing nucleotide triphosphate hydrolases"/>
    <property type="match status" value="3"/>
</dbReference>
<keyword evidence="6" id="KW-0175">Coiled coil</keyword>
<keyword evidence="2" id="KW-0677">Repeat</keyword>
<proteinExistence type="inferred from homology"/>
<dbReference type="InterPro" id="IPR027417">
    <property type="entry name" value="P-loop_NTPase"/>
</dbReference>
<dbReference type="GO" id="GO:0016887">
    <property type="term" value="F:ATP hydrolysis activity"/>
    <property type="evidence" value="ECO:0007669"/>
    <property type="project" value="InterPro"/>
</dbReference>
<evidence type="ECO:0000256" key="4">
    <source>
        <dbReference type="ARBA" id="ARBA00022840"/>
    </source>
</evidence>
<dbReference type="PaxDb" id="2850-Phatr26173"/>
<dbReference type="InterPro" id="IPR028299">
    <property type="entry name" value="ClpA/B_CS2"/>
</dbReference>
<keyword evidence="3" id="KW-0547">Nucleotide-binding</keyword>
<dbReference type="HOGENOM" id="CLU_005070_4_0_1"/>
<dbReference type="PANTHER" id="PTHR11638">
    <property type="entry name" value="ATP-DEPENDENT CLP PROTEASE"/>
    <property type="match status" value="1"/>
</dbReference>
<feature type="domain" description="AAA+ ATPase" evidence="7">
    <location>
        <begin position="50"/>
        <end position="194"/>
    </location>
</feature>
<comment type="similarity">
    <text evidence="1">Belongs to the ClpA/ClpB family.</text>
</comment>
<dbReference type="InterPro" id="IPR041546">
    <property type="entry name" value="ClpA/ClpB_AAA_lid"/>
</dbReference>
<dbReference type="PROSITE" id="PS00871">
    <property type="entry name" value="CLPAB_2"/>
    <property type="match status" value="1"/>
</dbReference>
<accession>B7FUC8</accession>
<feature type="coiled-coil region" evidence="6">
    <location>
        <begin position="294"/>
        <end position="379"/>
    </location>
</feature>
<dbReference type="GeneID" id="7197727"/>
<dbReference type="Pfam" id="PF00004">
    <property type="entry name" value="AAA"/>
    <property type="match status" value="1"/>
</dbReference>
<dbReference type="EMBL" id="CM000607">
    <property type="protein sequence ID" value="EEC50238.1"/>
    <property type="molecule type" value="Genomic_DNA"/>
</dbReference>
<evidence type="ECO:0000256" key="3">
    <source>
        <dbReference type="ARBA" id="ARBA00022741"/>
    </source>
</evidence>
<dbReference type="KEGG" id="pti:PHATRDRAFT_26173"/>
<keyword evidence="10" id="KW-1185">Reference proteome</keyword>
<evidence type="ECO:0000256" key="6">
    <source>
        <dbReference type="SAM" id="Coils"/>
    </source>
</evidence>
<evidence type="ECO:0000313" key="9">
    <source>
        <dbReference type="EMBL" id="EEC50238.1"/>
    </source>
</evidence>
<dbReference type="InterPro" id="IPR001270">
    <property type="entry name" value="ClpA/B"/>
</dbReference>
<dbReference type="InParanoid" id="B7FUC8"/>
<dbReference type="AlphaFoldDB" id="B7FUC8"/>